<accession>A0A061FGG7</accession>
<dbReference type="InterPro" id="IPR003340">
    <property type="entry name" value="B3_DNA-bd"/>
</dbReference>
<comment type="function">
    <text evidence="8">Auxin response factors (ARFs) are transcriptional factors that bind specifically to the DNA sequence 5'-TGTCTC-3' found in the auxin-responsive promoter elements (AuxREs).</text>
</comment>
<evidence type="ECO:0000256" key="5">
    <source>
        <dbReference type="ARBA" id="ARBA00023163"/>
    </source>
</evidence>
<dbReference type="GO" id="GO:0052543">
    <property type="term" value="P:callose deposition in cell wall"/>
    <property type="evidence" value="ECO:0000318"/>
    <property type="project" value="GO_Central"/>
</dbReference>
<evidence type="ECO:0000259" key="10">
    <source>
        <dbReference type="PROSITE" id="PS50863"/>
    </source>
</evidence>
<dbReference type="Proteomes" id="UP000026915">
    <property type="component" value="Chromosome 8"/>
</dbReference>
<dbReference type="InterPro" id="IPR044835">
    <property type="entry name" value="ARF_plant"/>
</dbReference>
<dbReference type="AlphaFoldDB" id="A0A061FGG7"/>
<dbReference type="EMBL" id="CM001886">
    <property type="protein sequence ID" value="EOY16141.1"/>
    <property type="molecule type" value="Genomic_DNA"/>
</dbReference>
<dbReference type="GO" id="GO:0010208">
    <property type="term" value="P:pollen wall assembly"/>
    <property type="evidence" value="ECO:0000318"/>
    <property type="project" value="GO_Central"/>
</dbReference>
<dbReference type="OMA" id="GHMEHAS"/>
<keyword evidence="6 8" id="KW-0539">Nucleus</keyword>
<dbReference type="STRING" id="3641.A0A061FGG7"/>
<evidence type="ECO:0000313" key="11">
    <source>
        <dbReference type="EMBL" id="EOY16141.1"/>
    </source>
</evidence>
<organism evidence="11 12">
    <name type="scientific">Theobroma cacao</name>
    <name type="common">Cacao</name>
    <name type="synonym">Cocoa</name>
    <dbReference type="NCBI Taxonomy" id="3641"/>
    <lineage>
        <taxon>Eukaryota</taxon>
        <taxon>Viridiplantae</taxon>
        <taxon>Streptophyta</taxon>
        <taxon>Embryophyta</taxon>
        <taxon>Tracheophyta</taxon>
        <taxon>Spermatophyta</taxon>
        <taxon>Magnoliopsida</taxon>
        <taxon>eudicotyledons</taxon>
        <taxon>Gunneridae</taxon>
        <taxon>Pentapetalae</taxon>
        <taxon>rosids</taxon>
        <taxon>malvids</taxon>
        <taxon>Malvales</taxon>
        <taxon>Malvaceae</taxon>
        <taxon>Byttnerioideae</taxon>
        <taxon>Theobroma</taxon>
    </lineage>
</organism>
<dbReference type="GO" id="GO:0000976">
    <property type="term" value="F:transcription cis-regulatory region binding"/>
    <property type="evidence" value="ECO:0000318"/>
    <property type="project" value="GO_Central"/>
</dbReference>
<dbReference type="InterPro" id="IPR015300">
    <property type="entry name" value="DNA-bd_pseudobarrel_sf"/>
</dbReference>
<dbReference type="SUPFAM" id="SSF101936">
    <property type="entry name" value="DNA-binding pseudobarrel domain"/>
    <property type="match status" value="1"/>
</dbReference>
<protein>
    <recommendedName>
        <fullName evidence="8">Auxin response factor</fullName>
    </recommendedName>
</protein>
<evidence type="ECO:0000313" key="12">
    <source>
        <dbReference type="Proteomes" id="UP000026915"/>
    </source>
</evidence>
<dbReference type="Pfam" id="PF02362">
    <property type="entry name" value="B3"/>
    <property type="match status" value="1"/>
</dbReference>
<evidence type="ECO:0000256" key="9">
    <source>
        <dbReference type="SAM" id="MobiDB-lite"/>
    </source>
</evidence>
<comment type="subunit">
    <text evidence="8">Homodimers and heterodimers.</text>
</comment>
<dbReference type="HOGENOM" id="CLU_002626_3_3_1"/>
<comment type="subcellular location">
    <subcellularLocation>
        <location evidence="1 8">Nucleus</location>
    </subcellularLocation>
</comment>
<evidence type="ECO:0000256" key="4">
    <source>
        <dbReference type="ARBA" id="ARBA00023125"/>
    </source>
</evidence>
<keyword evidence="7 8" id="KW-0927">Auxin signaling pathway</keyword>
<dbReference type="FunCoup" id="A0A061FGG7">
    <property type="interactions" value="115"/>
</dbReference>
<evidence type="ECO:0000256" key="1">
    <source>
        <dbReference type="ARBA" id="ARBA00004123"/>
    </source>
</evidence>
<proteinExistence type="inferred from homology"/>
<evidence type="ECO:0000256" key="2">
    <source>
        <dbReference type="ARBA" id="ARBA00007853"/>
    </source>
</evidence>
<evidence type="ECO:0000256" key="7">
    <source>
        <dbReference type="ARBA" id="ARBA00023294"/>
    </source>
</evidence>
<dbReference type="PANTHER" id="PTHR31384:SF94">
    <property type="entry name" value="AUXIN RESPONSE FACTOR 17"/>
    <property type="match status" value="1"/>
</dbReference>
<dbReference type="GO" id="GO:0005634">
    <property type="term" value="C:nucleus"/>
    <property type="evidence" value="ECO:0000318"/>
    <property type="project" value="GO_Central"/>
</dbReference>
<dbReference type="InterPro" id="IPR010525">
    <property type="entry name" value="ARF_dom"/>
</dbReference>
<evidence type="ECO:0000256" key="3">
    <source>
        <dbReference type="ARBA" id="ARBA00023015"/>
    </source>
</evidence>
<dbReference type="InParanoid" id="A0A061FGG7"/>
<keyword evidence="12" id="KW-1185">Reference proteome</keyword>
<dbReference type="Gramene" id="EOY16141">
    <property type="protein sequence ID" value="EOY16141"/>
    <property type="gene ID" value="TCM_035002"/>
</dbReference>
<dbReference type="SMART" id="SM01019">
    <property type="entry name" value="B3"/>
    <property type="match status" value="1"/>
</dbReference>
<keyword evidence="5 8" id="KW-0804">Transcription</keyword>
<feature type="region of interest" description="Disordered" evidence="9">
    <location>
        <begin position="610"/>
        <end position="629"/>
    </location>
</feature>
<comment type="similarity">
    <text evidence="2 8">Belongs to the ARF family.</text>
</comment>
<dbReference type="eggNOG" id="ENOG502QVP0">
    <property type="taxonomic scope" value="Eukaryota"/>
</dbReference>
<dbReference type="GO" id="GO:0120195">
    <property type="term" value="P:positive regulation of anther dehiscence"/>
    <property type="evidence" value="ECO:0000318"/>
    <property type="project" value="GO_Central"/>
</dbReference>
<evidence type="ECO:0000256" key="6">
    <source>
        <dbReference type="ARBA" id="ARBA00023242"/>
    </source>
</evidence>
<feature type="domain" description="TF-B3" evidence="10">
    <location>
        <begin position="203"/>
        <end position="305"/>
    </location>
</feature>
<dbReference type="Gene3D" id="2.30.30.1040">
    <property type="match status" value="1"/>
</dbReference>
<keyword evidence="4 8" id="KW-0238">DNA-binding</keyword>
<dbReference type="FunFam" id="2.40.330.10:FF:000001">
    <property type="entry name" value="Auxin response factor"/>
    <property type="match status" value="1"/>
</dbReference>
<name>A0A061FGG7_THECC</name>
<dbReference type="GO" id="GO:0048830">
    <property type="term" value="P:adventitious root development"/>
    <property type="evidence" value="ECO:0000318"/>
    <property type="project" value="GO_Central"/>
</dbReference>
<dbReference type="GO" id="GO:0009734">
    <property type="term" value="P:auxin-activated signaling pathway"/>
    <property type="evidence" value="ECO:0007669"/>
    <property type="project" value="UniProtKB-KW"/>
</dbReference>
<evidence type="ECO:0000256" key="8">
    <source>
        <dbReference type="RuleBase" id="RU004561"/>
    </source>
</evidence>
<dbReference type="PANTHER" id="PTHR31384">
    <property type="entry name" value="AUXIN RESPONSE FACTOR 4-RELATED"/>
    <property type="match status" value="1"/>
</dbReference>
<dbReference type="Gene3D" id="2.40.330.10">
    <property type="entry name" value="DNA-binding pseudobarrel domain"/>
    <property type="match status" value="1"/>
</dbReference>
<keyword evidence="3 8" id="KW-0805">Transcription regulation</keyword>
<dbReference type="Pfam" id="PF06507">
    <property type="entry name" value="ARF_AD"/>
    <property type="match status" value="1"/>
</dbReference>
<dbReference type="GO" id="GO:0006355">
    <property type="term" value="P:regulation of DNA-templated transcription"/>
    <property type="evidence" value="ECO:0000318"/>
    <property type="project" value="GO_Central"/>
</dbReference>
<gene>
    <name evidence="11" type="ORF">TCM_035002</name>
</gene>
<sequence length="663" mass="73331">MAFPWFLVSLNANKTLLSCPLLRPRDGTLSFLHHLRHTKKHYKNWKKESLRLCIFSTHRSAVLSYFSFIPLNSLPFFSTQTLSPPMPPPRPPLPPPEFRHVDSRIWRACAGSSVQIPTVHSRVYYFPQGHVEQSWGSTPALSSLVLSRPLIPCVISEVHCLADPKTDEVFAKLLLVPVDPSRLPNQFLNINGDDEDSDKIVSFAKILTPSDANNGGGFSVPRFCADSIFPPLDYNAEPPVQTLSVTDVRGGVWDFRHIYRGTPRRHLLTTGWSKFVNQKKLIAGDSVVFMRDCNGNMFIGVRRAMKREAGGDFGRWREPSDGRAMQGEGRGRMTAEAVAEAAERAAKGLPFEVVYYPRAGLADFVVRAELVEAGLNIFWAGGTRVKMAVETEDSSRMTWFQGTVMSAAVPDSGPWTGSPWRMLQVAWDEPEVLQNAKRVSPWQVEIVSSSPLNSSFPSAKKLKFSQDSGPADAEGEIFFPMTGLTNSMMGYMNPSMLNYNSFPAGMQGARQNHFHLQSLTNYASENTPIMCTDNFSGNYMLPKLKGRSTELNIGSSQSDNLSPDSQSSILSYGTEVTVNGGSNSTKVGVSSFQLFGKIIHMKEPVRSRFDDVGSIEDDGGKRDDEAAGPEKSLDLSLAYGYSNLLNRLDVQCQRASAVEGFSL</sequence>
<dbReference type="CDD" id="cd10017">
    <property type="entry name" value="B3_DNA"/>
    <property type="match status" value="1"/>
</dbReference>
<reference evidence="11 12" key="1">
    <citation type="journal article" date="2013" name="Genome Biol.">
        <title>The genome sequence of the most widely cultivated cacao type and its use to identify candidate genes regulating pod color.</title>
        <authorList>
            <person name="Motamayor J.C."/>
            <person name="Mockaitis K."/>
            <person name="Schmutz J."/>
            <person name="Haiminen N."/>
            <person name="Iii D.L."/>
            <person name="Cornejo O."/>
            <person name="Findley S.D."/>
            <person name="Zheng P."/>
            <person name="Utro F."/>
            <person name="Royaert S."/>
            <person name="Saski C."/>
            <person name="Jenkins J."/>
            <person name="Podicheti R."/>
            <person name="Zhao M."/>
            <person name="Scheffler B.E."/>
            <person name="Stack J.C."/>
            <person name="Feltus F.A."/>
            <person name="Mustiga G.M."/>
            <person name="Amores F."/>
            <person name="Phillips W."/>
            <person name="Marelli J.P."/>
            <person name="May G.D."/>
            <person name="Shapiro H."/>
            <person name="Ma J."/>
            <person name="Bustamante C.D."/>
            <person name="Schnell R.J."/>
            <person name="Main D."/>
            <person name="Gilbert D."/>
            <person name="Parida L."/>
            <person name="Kuhn D.N."/>
        </authorList>
    </citation>
    <scope>NUCLEOTIDE SEQUENCE [LARGE SCALE GENOMIC DNA]</scope>
    <source>
        <strain evidence="12">cv. Matina 1-6</strain>
    </source>
</reference>
<dbReference type="PROSITE" id="PS50863">
    <property type="entry name" value="B3"/>
    <property type="match status" value="1"/>
</dbReference>